<organism evidence="1 2">
    <name type="scientific">Phyllobacterium myrsinacearum</name>
    <dbReference type="NCBI Taxonomy" id="28101"/>
    <lineage>
        <taxon>Bacteria</taxon>
        <taxon>Pseudomonadati</taxon>
        <taxon>Pseudomonadota</taxon>
        <taxon>Alphaproteobacteria</taxon>
        <taxon>Hyphomicrobiales</taxon>
        <taxon>Phyllobacteriaceae</taxon>
        <taxon>Phyllobacterium</taxon>
    </lineage>
</organism>
<dbReference type="EMBL" id="JACGXN010000004">
    <property type="protein sequence ID" value="MBA8879552.1"/>
    <property type="molecule type" value="Genomic_DNA"/>
</dbReference>
<name>A0A839EL09_9HYPH</name>
<protein>
    <submittedName>
        <fullName evidence="1">Septal ring factor EnvC (AmiA/AmiB activator)</fullName>
    </submittedName>
</protein>
<proteinExistence type="predicted"/>
<evidence type="ECO:0000313" key="1">
    <source>
        <dbReference type="EMBL" id="MBA8879552.1"/>
    </source>
</evidence>
<dbReference type="RefSeq" id="WP_182550186.1">
    <property type="nucleotide sequence ID" value="NZ_JACGXN010000004.1"/>
</dbReference>
<keyword evidence="2" id="KW-1185">Reference proteome</keyword>
<accession>A0A839EL09</accession>
<comment type="caution">
    <text evidence="1">The sequence shown here is derived from an EMBL/GenBank/DDBJ whole genome shotgun (WGS) entry which is preliminary data.</text>
</comment>
<gene>
    <name evidence="1" type="ORF">FHW16_003271</name>
</gene>
<reference evidence="1 2" key="1">
    <citation type="submission" date="2020-07" db="EMBL/GenBank/DDBJ databases">
        <title>Genomic Encyclopedia of Type Strains, Phase IV (KMG-V): Genome sequencing to study the core and pangenomes of soil and plant-associated prokaryotes.</title>
        <authorList>
            <person name="Whitman W."/>
        </authorList>
    </citation>
    <scope>NUCLEOTIDE SEQUENCE [LARGE SCALE GENOMIC DNA]</scope>
    <source>
        <strain evidence="1 2">AN3</strain>
    </source>
</reference>
<sequence length="162" mass="18817">MKNQQRYEKLVRLRKMRLQIAVNALSVQQTLVNDAEWRKYRAHAEMLELAAALNARDDENRQNLTGNTVSQATLERYRQEILAIDQQLAESADTHTQASTHLDQMRIDLSKRSADYLARKKSLEQLEAAFQQEMDAAALLRTEMEDEERDVFHTSSPNAWRT</sequence>
<dbReference type="Proteomes" id="UP000549052">
    <property type="component" value="Unassembled WGS sequence"/>
</dbReference>
<dbReference type="AlphaFoldDB" id="A0A839EL09"/>
<evidence type="ECO:0000313" key="2">
    <source>
        <dbReference type="Proteomes" id="UP000549052"/>
    </source>
</evidence>